<keyword evidence="2" id="KW-1185">Reference proteome</keyword>
<dbReference type="AlphaFoldDB" id="A0BV51"/>
<dbReference type="KEGG" id="ptm:GSPATT00005664001"/>
<accession>A0BV51</accession>
<dbReference type="Proteomes" id="UP000000600">
    <property type="component" value="Unassembled WGS sequence"/>
</dbReference>
<organism evidence="1 2">
    <name type="scientific">Paramecium tetraurelia</name>
    <dbReference type="NCBI Taxonomy" id="5888"/>
    <lineage>
        <taxon>Eukaryota</taxon>
        <taxon>Sar</taxon>
        <taxon>Alveolata</taxon>
        <taxon>Ciliophora</taxon>
        <taxon>Intramacronucleata</taxon>
        <taxon>Oligohymenophorea</taxon>
        <taxon>Peniculida</taxon>
        <taxon>Parameciidae</taxon>
        <taxon>Paramecium</taxon>
    </lineage>
</organism>
<dbReference type="RefSeq" id="XP_001429816.1">
    <property type="nucleotide sequence ID" value="XM_001429779.1"/>
</dbReference>
<dbReference type="GeneID" id="5015600"/>
<evidence type="ECO:0000313" key="1">
    <source>
        <dbReference type="EMBL" id="CAK62418.1"/>
    </source>
</evidence>
<dbReference type="HOGENOM" id="CLU_2031173_0_0_1"/>
<proteinExistence type="predicted"/>
<dbReference type="InParanoid" id="A0BV51"/>
<evidence type="ECO:0000313" key="2">
    <source>
        <dbReference type="Proteomes" id="UP000000600"/>
    </source>
</evidence>
<gene>
    <name evidence="1" type="ORF">GSPATT00005664001</name>
</gene>
<sequence>MDYQTKSRVSIDILSSFTQEKLQKVVITNIINKCHQKFDIDSGLVLKQSTITNLNKDLLQEINYTYQQDDILSLIYPMIINNHTIQVVVNLQNDGIYERVTKQQELFRGEEYYVGLPAGQNK</sequence>
<dbReference type="EMBL" id="CT868019">
    <property type="protein sequence ID" value="CAK62418.1"/>
    <property type="molecule type" value="Genomic_DNA"/>
</dbReference>
<protein>
    <submittedName>
        <fullName evidence="1">Uncharacterized protein</fullName>
    </submittedName>
</protein>
<name>A0BV51_PARTE</name>
<reference evidence="1 2" key="1">
    <citation type="journal article" date="2006" name="Nature">
        <title>Global trends of whole-genome duplications revealed by the ciliate Paramecium tetraurelia.</title>
        <authorList>
            <consortium name="Genoscope"/>
            <person name="Aury J.-M."/>
            <person name="Jaillon O."/>
            <person name="Duret L."/>
            <person name="Noel B."/>
            <person name="Jubin C."/>
            <person name="Porcel B.M."/>
            <person name="Segurens B."/>
            <person name="Daubin V."/>
            <person name="Anthouard V."/>
            <person name="Aiach N."/>
            <person name="Arnaiz O."/>
            <person name="Billaut A."/>
            <person name="Beisson J."/>
            <person name="Blanc I."/>
            <person name="Bouhouche K."/>
            <person name="Camara F."/>
            <person name="Duharcourt S."/>
            <person name="Guigo R."/>
            <person name="Gogendeau D."/>
            <person name="Katinka M."/>
            <person name="Keller A.-M."/>
            <person name="Kissmehl R."/>
            <person name="Klotz C."/>
            <person name="Koll F."/>
            <person name="Le Moue A."/>
            <person name="Lepere C."/>
            <person name="Malinsky S."/>
            <person name="Nowacki M."/>
            <person name="Nowak J.K."/>
            <person name="Plattner H."/>
            <person name="Poulain J."/>
            <person name="Ruiz F."/>
            <person name="Serrano V."/>
            <person name="Zagulski M."/>
            <person name="Dessen P."/>
            <person name="Betermier M."/>
            <person name="Weissenbach J."/>
            <person name="Scarpelli C."/>
            <person name="Schachter V."/>
            <person name="Sperling L."/>
            <person name="Meyer E."/>
            <person name="Cohen J."/>
            <person name="Wincker P."/>
        </authorList>
    </citation>
    <scope>NUCLEOTIDE SEQUENCE [LARGE SCALE GENOMIC DNA]</scope>
    <source>
        <strain evidence="1 2">Stock d4-2</strain>
    </source>
</reference>
<dbReference type="OrthoDB" id="10367990at2759"/>